<protein>
    <submittedName>
        <fullName evidence="2">Uncharacterized protein</fullName>
    </submittedName>
</protein>
<proteinExistence type="predicted"/>
<feature type="region of interest" description="Disordered" evidence="1">
    <location>
        <begin position="18"/>
        <end position="53"/>
    </location>
</feature>
<feature type="compositionally biased region" description="Low complexity" evidence="1">
    <location>
        <begin position="23"/>
        <end position="37"/>
    </location>
</feature>
<dbReference type="Proteomes" id="UP000235406">
    <property type="component" value="Unassembled WGS sequence"/>
</dbReference>
<evidence type="ECO:0000256" key="1">
    <source>
        <dbReference type="SAM" id="MobiDB-lite"/>
    </source>
</evidence>
<organism evidence="2 3">
    <name type="scientific">Vibrio lentus</name>
    <dbReference type="NCBI Taxonomy" id="136468"/>
    <lineage>
        <taxon>Bacteria</taxon>
        <taxon>Pseudomonadati</taxon>
        <taxon>Pseudomonadota</taxon>
        <taxon>Gammaproteobacteria</taxon>
        <taxon>Vibrionales</taxon>
        <taxon>Vibrionaceae</taxon>
        <taxon>Vibrio</taxon>
    </lineage>
</organism>
<dbReference type="EMBL" id="MCZK01000140">
    <property type="protein sequence ID" value="PMM67184.1"/>
    <property type="molecule type" value="Genomic_DNA"/>
</dbReference>
<comment type="caution">
    <text evidence="2">The sequence shown here is derived from an EMBL/GenBank/DDBJ whole genome shotgun (WGS) entry which is preliminary data.</text>
</comment>
<name>A0A2N7K1L3_9VIBR</name>
<sequence>MNFPGVMQGYSILQTSQKMANEASSSLASQSNQSPLNELEASKKEQKPDPINDLIQLKNAESYNQVGANVVHRTDEMIGTTLDIMA</sequence>
<evidence type="ECO:0000313" key="2">
    <source>
        <dbReference type="EMBL" id="PMM67184.1"/>
    </source>
</evidence>
<feature type="compositionally biased region" description="Basic and acidic residues" evidence="1">
    <location>
        <begin position="40"/>
        <end position="50"/>
    </location>
</feature>
<evidence type="ECO:0000313" key="3">
    <source>
        <dbReference type="Proteomes" id="UP000235406"/>
    </source>
</evidence>
<dbReference type="OrthoDB" id="5816949at2"/>
<accession>A0A2N7K1L3</accession>
<gene>
    <name evidence="2" type="ORF">BCT49_10490</name>
</gene>
<dbReference type="AlphaFoldDB" id="A0A2N7K1L3"/>
<reference evidence="3" key="1">
    <citation type="submission" date="2016-07" db="EMBL/GenBank/DDBJ databases">
        <title>Nontailed viruses are major unrecognized killers of bacteria in the ocean.</title>
        <authorList>
            <person name="Kauffman K."/>
            <person name="Hussain F."/>
            <person name="Yang J."/>
            <person name="Arevalo P."/>
            <person name="Brown J."/>
            <person name="Cutler M."/>
            <person name="Kelly L."/>
            <person name="Polz M.F."/>
        </authorList>
    </citation>
    <scope>NUCLEOTIDE SEQUENCE [LARGE SCALE GENOMIC DNA]</scope>
    <source>
        <strain evidence="3">10N.261.46.F8</strain>
    </source>
</reference>
<dbReference type="RefSeq" id="WP_133151659.1">
    <property type="nucleotide sequence ID" value="NZ_CAWNVI010000140.1"/>
</dbReference>